<accession>A0ABT8A0C0</accession>
<sequence>MQRLSDEQMRSQPADFLAEELRGRVAQALAAFDMMLMFPQAGDDLNDPTTAWPDDRQRVTVGRRTVTEVAPGPGDACDRISFLHWPTPGVEFNDDPTLRARPAPYALSLVKRTLPQ</sequence>
<organism evidence="1 2">
    <name type="scientific">Paeniroseomonas aquatica</name>
    <dbReference type="NCBI Taxonomy" id="373043"/>
    <lineage>
        <taxon>Bacteria</taxon>
        <taxon>Pseudomonadati</taxon>
        <taxon>Pseudomonadota</taxon>
        <taxon>Alphaproteobacteria</taxon>
        <taxon>Acetobacterales</taxon>
        <taxon>Acetobacteraceae</taxon>
        <taxon>Paeniroseomonas</taxon>
    </lineage>
</organism>
<name>A0ABT8A0C0_9PROT</name>
<reference evidence="2" key="1">
    <citation type="journal article" date="2019" name="Int. J. Syst. Evol. Microbiol.">
        <title>The Global Catalogue of Microorganisms (GCM) 10K type strain sequencing project: providing services to taxonomists for standard genome sequencing and annotation.</title>
        <authorList>
            <consortium name="The Broad Institute Genomics Platform"/>
            <consortium name="The Broad Institute Genome Sequencing Center for Infectious Disease"/>
            <person name="Wu L."/>
            <person name="Ma J."/>
        </authorList>
    </citation>
    <scope>NUCLEOTIDE SEQUENCE [LARGE SCALE GENOMIC DNA]</scope>
    <source>
        <strain evidence="2">CECT 7131</strain>
    </source>
</reference>
<dbReference type="RefSeq" id="WP_290314908.1">
    <property type="nucleotide sequence ID" value="NZ_JAUFPN010000018.1"/>
</dbReference>
<evidence type="ECO:0008006" key="3">
    <source>
        <dbReference type="Google" id="ProtNLM"/>
    </source>
</evidence>
<dbReference type="EMBL" id="JAUFPN010000018">
    <property type="protein sequence ID" value="MDN3563169.1"/>
    <property type="molecule type" value="Genomic_DNA"/>
</dbReference>
<proteinExistence type="predicted"/>
<gene>
    <name evidence="1" type="ORF">QWZ14_02105</name>
</gene>
<evidence type="ECO:0000313" key="1">
    <source>
        <dbReference type="EMBL" id="MDN3563169.1"/>
    </source>
</evidence>
<dbReference type="SUPFAM" id="SSF56634">
    <property type="entry name" value="Heme-dependent catalase-like"/>
    <property type="match status" value="1"/>
</dbReference>
<dbReference type="InterPro" id="IPR020835">
    <property type="entry name" value="Catalase_sf"/>
</dbReference>
<dbReference type="Gene3D" id="2.40.180.10">
    <property type="entry name" value="Catalase core domain"/>
    <property type="match status" value="1"/>
</dbReference>
<evidence type="ECO:0000313" key="2">
    <source>
        <dbReference type="Proteomes" id="UP001529369"/>
    </source>
</evidence>
<keyword evidence="2" id="KW-1185">Reference proteome</keyword>
<protein>
    <recommendedName>
        <fullName evidence="3">Catalase</fullName>
    </recommendedName>
</protein>
<comment type="caution">
    <text evidence="1">The sequence shown here is derived from an EMBL/GenBank/DDBJ whole genome shotgun (WGS) entry which is preliminary data.</text>
</comment>
<dbReference type="Proteomes" id="UP001529369">
    <property type="component" value="Unassembled WGS sequence"/>
</dbReference>